<protein>
    <recommendedName>
        <fullName evidence="12">Sulphur transport domain-containing protein</fullName>
    </recommendedName>
</protein>
<evidence type="ECO:0000256" key="1">
    <source>
        <dbReference type="ARBA" id="ARBA00004429"/>
    </source>
</evidence>
<evidence type="ECO:0000256" key="3">
    <source>
        <dbReference type="ARBA" id="ARBA00022475"/>
    </source>
</evidence>
<comment type="similarity">
    <text evidence="8">Belongs to the TsuA/YedE (TC 9.B.102) family.</text>
</comment>
<name>A0ABX9KK11_9FUSO</name>
<evidence type="ECO:0000313" key="10">
    <source>
        <dbReference type="EMBL" id="REI42770.1"/>
    </source>
</evidence>
<keyword evidence="6 9" id="KW-1133">Transmembrane helix</keyword>
<dbReference type="PANTHER" id="PTHR30574">
    <property type="entry name" value="INNER MEMBRANE PROTEIN YEDE"/>
    <property type="match status" value="1"/>
</dbReference>
<evidence type="ECO:0000256" key="6">
    <source>
        <dbReference type="ARBA" id="ARBA00022989"/>
    </source>
</evidence>
<evidence type="ECO:0000256" key="7">
    <source>
        <dbReference type="ARBA" id="ARBA00023136"/>
    </source>
</evidence>
<dbReference type="PANTHER" id="PTHR30574:SF1">
    <property type="entry name" value="SULPHUR TRANSPORT DOMAIN-CONTAINING PROTEIN"/>
    <property type="match status" value="1"/>
</dbReference>
<evidence type="ECO:0000256" key="4">
    <source>
        <dbReference type="ARBA" id="ARBA00022519"/>
    </source>
</evidence>
<dbReference type="InterPro" id="IPR007272">
    <property type="entry name" value="Sulf_transp_TsuA/YedE"/>
</dbReference>
<evidence type="ECO:0008006" key="12">
    <source>
        <dbReference type="Google" id="ProtNLM"/>
    </source>
</evidence>
<keyword evidence="2" id="KW-0813">Transport</keyword>
<reference evidence="10 11" key="1">
    <citation type="submission" date="2018-08" db="EMBL/GenBank/DDBJ databases">
        <title>Draft genome sequence of Psychrilyobacter sp. strain SD5 isolated from Black Sea water.</title>
        <authorList>
            <person name="Yadav S."/>
            <person name="Villanueva L."/>
            <person name="Damste J.S.S."/>
        </authorList>
    </citation>
    <scope>NUCLEOTIDE SEQUENCE [LARGE SCALE GENOMIC DNA]</scope>
    <source>
        <strain evidence="10 11">SD5</strain>
    </source>
</reference>
<proteinExistence type="inferred from homology"/>
<keyword evidence="7 9" id="KW-0472">Membrane</keyword>
<dbReference type="Pfam" id="PF04143">
    <property type="entry name" value="Sulf_transp"/>
    <property type="match status" value="1"/>
</dbReference>
<feature type="transmembrane region" description="Helical" evidence="9">
    <location>
        <begin position="12"/>
        <end position="30"/>
    </location>
</feature>
<gene>
    <name evidence="10" type="ORF">DYH56_03115</name>
</gene>
<keyword evidence="3" id="KW-1003">Cell membrane</keyword>
<evidence type="ECO:0000313" key="11">
    <source>
        <dbReference type="Proteomes" id="UP000263486"/>
    </source>
</evidence>
<dbReference type="Proteomes" id="UP000263486">
    <property type="component" value="Unassembled WGS sequence"/>
</dbReference>
<accession>A0ABX9KK11</accession>
<evidence type="ECO:0000256" key="2">
    <source>
        <dbReference type="ARBA" id="ARBA00022448"/>
    </source>
</evidence>
<dbReference type="EMBL" id="QUAJ01000003">
    <property type="protein sequence ID" value="REI42770.1"/>
    <property type="molecule type" value="Genomic_DNA"/>
</dbReference>
<keyword evidence="11" id="KW-1185">Reference proteome</keyword>
<evidence type="ECO:0000256" key="8">
    <source>
        <dbReference type="ARBA" id="ARBA00035655"/>
    </source>
</evidence>
<organism evidence="10 11">
    <name type="scientific">Psychrilyobacter piezotolerans</name>
    <dbReference type="NCBI Taxonomy" id="2293438"/>
    <lineage>
        <taxon>Bacteria</taxon>
        <taxon>Fusobacteriati</taxon>
        <taxon>Fusobacteriota</taxon>
        <taxon>Fusobacteriia</taxon>
        <taxon>Fusobacteriales</taxon>
        <taxon>Fusobacteriaceae</taxon>
        <taxon>Psychrilyobacter</taxon>
    </lineage>
</organism>
<keyword evidence="5 9" id="KW-0812">Transmembrane</keyword>
<keyword evidence="4" id="KW-0997">Cell inner membrane</keyword>
<feature type="transmembrane region" description="Helical" evidence="9">
    <location>
        <begin position="171"/>
        <end position="189"/>
    </location>
</feature>
<comment type="caution">
    <text evidence="10">The sequence shown here is derived from an EMBL/GenBank/DDBJ whole genome shotgun (WGS) entry which is preliminary data.</text>
</comment>
<sequence>MKNLIKQQQWSWFISGIVLGLIFIIAVVLVKPIGVSTQFVIFDGVVWNSVQELVIEEAGAESGYSSFNAYINKSGGKYAESIANPLNYSFIFVFAMILGGFTASKLQDKKVKKDEQSLPKVWKDRFGKSPKKRYLASFLGGILVLFGARLAGGCTSGHMMSGMMQTSVSGYLFTLGTFAVAVPAAIILYKGDKI</sequence>
<dbReference type="RefSeq" id="WP_114641393.1">
    <property type="nucleotide sequence ID" value="NZ_JAACIO010000003.1"/>
</dbReference>
<feature type="transmembrane region" description="Helical" evidence="9">
    <location>
        <begin position="134"/>
        <end position="151"/>
    </location>
</feature>
<feature type="transmembrane region" description="Helical" evidence="9">
    <location>
        <begin position="86"/>
        <end position="103"/>
    </location>
</feature>
<comment type="subcellular location">
    <subcellularLocation>
        <location evidence="1">Cell inner membrane</location>
        <topology evidence="1">Multi-pass membrane protein</topology>
    </subcellularLocation>
</comment>
<evidence type="ECO:0000256" key="5">
    <source>
        <dbReference type="ARBA" id="ARBA00022692"/>
    </source>
</evidence>
<evidence type="ECO:0000256" key="9">
    <source>
        <dbReference type="SAM" id="Phobius"/>
    </source>
</evidence>